<gene>
    <name evidence="2" type="ORF">PFISCL1PPCAC_15000</name>
</gene>
<keyword evidence="1" id="KW-0812">Transmembrane</keyword>
<organism evidence="2 3">
    <name type="scientific">Pristionchus fissidentatus</name>
    <dbReference type="NCBI Taxonomy" id="1538716"/>
    <lineage>
        <taxon>Eukaryota</taxon>
        <taxon>Metazoa</taxon>
        <taxon>Ecdysozoa</taxon>
        <taxon>Nematoda</taxon>
        <taxon>Chromadorea</taxon>
        <taxon>Rhabditida</taxon>
        <taxon>Rhabditina</taxon>
        <taxon>Diplogasteromorpha</taxon>
        <taxon>Diplogasteroidea</taxon>
        <taxon>Neodiplogasteridae</taxon>
        <taxon>Pristionchus</taxon>
    </lineage>
</organism>
<proteinExistence type="predicted"/>
<feature type="transmembrane region" description="Helical" evidence="1">
    <location>
        <begin position="88"/>
        <end position="109"/>
    </location>
</feature>
<feature type="transmembrane region" description="Helical" evidence="1">
    <location>
        <begin position="165"/>
        <end position="185"/>
    </location>
</feature>
<feature type="transmembrane region" description="Helical" evidence="1">
    <location>
        <begin position="20"/>
        <end position="43"/>
    </location>
</feature>
<dbReference type="EMBL" id="BTSY01000004">
    <property type="protein sequence ID" value="GMT23703.1"/>
    <property type="molecule type" value="Genomic_DNA"/>
</dbReference>
<reference evidence="2" key="1">
    <citation type="submission" date="2023-10" db="EMBL/GenBank/DDBJ databases">
        <title>Genome assembly of Pristionchus species.</title>
        <authorList>
            <person name="Yoshida K."/>
            <person name="Sommer R.J."/>
        </authorList>
    </citation>
    <scope>NUCLEOTIDE SEQUENCE</scope>
    <source>
        <strain evidence="2">RS5133</strain>
    </source>
</reference>
<protein>
    <recommendedName>
        <fullName evidence="4">G protein-coupled receptor</fullName>
    </recommendedName>
</protein>
<evidence type="ECO:0000313" key="3">
    <source>
        <dbReference type="Proteomes" id="UP001432322"/>
    </source>
</evidence>
<feature type="transmembrane region" description="Helical" evidence="1">
    <location>
        <begin position="55"/>
        <end position="82"/>
    </location>
</feature>
<name>A0AAV5VWB4_9BILA</name>
<evidence type="ECO:0008006" key="4">
    <source>
        <dbReference type="Google" id="ProtNLM"/>
    </source>
</evidence>
<feature type="non-terminal residue" evidence="2">
    <location>
        <position position="1"/>
    </location>
</feature>
<keyword evidence="1" id="KW-1133">Transmembrane helix</keyword>
<comment type="caution">
    <text evidence="2">The sequence shown here is derived from an EMBL/GenBank/DDBJ whole genome shotgun (WGS) entry which is preliminary data.</text>
</comment>
<feature type="transmembrane region" description="Helical" evidence="1">
    <location>
        <begin position="197"/>
        <end position="222"/>
    </location>
</feature>
<feature type="transmembrane region" description="Helical" evidence="1">
    <location>
        <begin position="234"/>
        <end position="255"/>
    </location>
</feature>
<evidence type="ECO:0000256" key="1">
    <source>
        <dbReference type="SAM" id="Phobius"/>
    </source>
</evidence>
<dbReference type="Proteomes" id="UP001432322">
    <property type="component" value="Unassembled WGS sequence"/>
</dbReference>
<accession>A0AAV5VWB4</accession>
<keyword evidence="1" id="KW-0472">Membrane</keyword>
<keyword evidence="3" id="KW-1185">Reference proteome</keyword>
<dbReference type="AlphaFoldDB" id="A0AAV5VWB4"/>
<evidence type="ECO:0000313" key="2">
    <source>
        <dbReference type="EMBL" id="GMT23703.1"/>
    </source>
</evidence>
<sequence>LFQSCLHLFSSNLLSMEFSMLLASTSPTILAILLFILSVFLLIGVHGDRRLRELYLVFSAKFIVDGFTSILVISVGILIYIGRWNDPAVPLISTMTFLSQNTLLLCESFDWWTATFKPVHFHHSTQTKRLIPYALGCGTVVVSFFVLLALQIQIGFPMAWIGEEIMTTISFTIVLIALITMVLILRNNPESSYSQQITMHATACAILSLAPMAVVTVFSWLYSQDIVRLDQLLYTRQFALFSVLLHAFLHSLNFLSRHSDIQTSMCRFLRPLCFFRN</sequence>
<feature type="transmembrane region" description="Helical" evidence="1">
    <location>
        <begin position="130"/>
        <end position="153"/>
    </location>
</feature>